<organism evidence="12 13">
    <name type="scientific">Hymenobacter psychrotolerans DSM 18569</name>
    <dbReference type="NCBI Taxonomy" id="1121959"/>
    <lineage>
        <taxon>Bacteria</taxon>
        <taxon>Pseudomonadati</taxon>
        <taxon>Bacteroidota</taxon>
        <taxon>Cytophagia</taxon>
        <taxon>Cytophagales</taxon>
        <taxon>Hymenobacteraceae</taxon>
        <taxon>Hymenobacter</taxon>
    </lineage>
</organism>
<dbReference type="NCBIfam" id="TIGR00719">
    <property type="entry name" value="sda_beta"/>
    <property type="match status" value="1"/>
</dbReference>
<dbReference type="GO" id="GO:0006094">
    <property type="term" value="P:gluconeogenesis"/>
    <property type="evidence" value="ECO:0007669"/>
    <property type="project" value="UniProtKB-KW"/>
</dbReference>
<proteinExistence type="inferred from homology"/>
<evidence type="ECO:0000313" key="13">
    <source>
        <dbReference type="Proteomes" id="UP000183947"/>
    </source>
</evidence>
<comment type="cofactor">
    <cofactor evidence="1 10">
        <name>[4Fe-4S] cluster</name>
        <dbReference type="ChEBI" id="CHEBI:49883"/>
    </cofactor>
</comment>
<dbReference type="AlphaFoldDB" id="A0A1M7G9Y6"/>
<comment type="catalytic activity">
    <reaction evidence="9 10">
        <text>L-serine = pyruvate + NH4(+)</text>
        <dbReference type="Rhea" id="RHEA:19169"/>
        <dbReference type="ChEBI" id="CHEBI:15361"/>
        <dbReference type="ChEBI" id="CHEBI:28938"/>
        <dbReference type="ChEBI" id="CHEBI:33384"/>
        <dbReference type="EC" id="4.3.1.17"/>
    </reaction>
</comment>
<evidence type="ECO:0000256" key="2">
    <source>
        <dbReference type="ARBA" id="ARBA00008636"/>
    </source>
</evidence>
<accession>A0A1M7G9Y6</accession>
<evidence type="ECO:0000256" key="5">
    <source>
        <dbReference type="ARBA" id="ARBA00022723"/>
    </source>
</evidence>
<feature type="domain" description="Serine dehydratase beta chain" evidence="11">
    <location>
        <begin position="6"/>
        <end position="86"/>
    </location>
</feature>
<evidence type="ECO:0000256" key="9">
    <source>
        <dbReference type="ARBA" id="ARBA00049406"/>
    </source>
</evidence>
<dbReference type="EC" id="4.3.1.17" evidence="10"/>
<dbReference type="GO" id="GO:0046872">
    <property type="term" value="F:metal ion binding"/>
    <property type="evidence" value="ECO:0007669"/>
    <property type="project" value="UniProtKB-KW"/>
</dbReference>
<keyword evidence="3 10" id="KW-0312">Gluconeogenesis</keyword>
<keyword evidence="13" id="KW-1185">Reference proteome</keyword>
<dbReference type="InterPro" id="IPR051318">
    <property type="entry name" value="Fe-S_L-Ser"/>
</dbReference>
<dbReference type="EMBL" id="FRAS01000035">
    <property type="protein sequence ID" value="SHM12737.1"/>
    <property type="molecule type" value="Genomic_DNA"/>
</dbReference>
<evidence type="ECO:0000256" key="3">
    <source>
        <dbReference type="ARBA" id="ARBA00022432"/>
    </source>
</evidence>
<evidence type="ECO:0000259" key="11">
    <source>
        <dbReference type="Pfam" id="PF03315"/>
    </source>
</evidence>
<keyword evidence="7 10" id="KW-0411">Iron-sulfur</keyword>
<evidence type="ECO:0000256" key="4">
    <source>
        <dbReference type="ARBA" id="ARBA00022485"/>
    </source>
</evidence>
<dbReference type="InterPro" id="IPR005131">
    <property type="entry name" value="Ser_deHydtase_bsu"/>
</dbReference>
<keyword evidence="8 10" id="KW-0456">Lyase</keyword>
<dbReference type="PANTHER" id="PTHR30182:SF12">
    <property type="entry name" value="L-SERINE DEHYDRATASE, BETA CHAIN-RELATED"/>
    <property type="match status" value="1"/>
</dbReference>
<keyword evidence="6 10" id="KW-0408">Iron</keyword>
<sequence length="226" mass="24537">MAEKSSIFDMIGPVMIGPSSSHTAGVVRIARAAIRILGSVPTHATITFYNSFARTYEGHGSDRAIVAGLLGMNTDDVRIREAFEHAREAGLHYTFQGVGNASTMHPNTIRVQLRDERTGQAVEVVGQSRGGGVIRIVEVDGFPADFSGSLHTLILDADDAKGSIAFIASVIAHDDCNIATMLVSRKGKNEVARQFIEIDSAIKSITLEYLRQLSWVHRVTYIPTID</sequence>
<dbReference type="STRING" id="1121959.SAMN02746009_03991"/>
<evidence type="ECO:0000256" key="6">
    <source>
        <dbReference type="ARBA" id="ARBA00023004"/>
    </source>
</evidence>
<dbReference type="CDD" id="cd04903">
    <property type="entry name" value="ACT_LSD"/>
    <property type="match status" value="1"/>
</dbReference>
<dbReference type="SUPFAM" id="SSF55021">
    <property type="entry name" value="ACT-like"/>
    <property type="match status" value="1"/>
</dbReference>
<dbReference type="Gene3D" id="3.30.70.260">
    <property type="match status" value="1"/>
</dbReference>
<evidence type="ECO:0000313" key="12">
    <source>
        <dbReference type="EMBL" id="SHM12737.1"/>
    </source>
</evidence>
<evidence type="ECO:0000256" key="8">
    <source>
        <dbReference type="ARBA" id="ARBA00023239"/>
    </source>
</evidence>
<dbReference type="InterPro" id="IPR004643">
    <property type="entry name" value="Fe-S_L-Ser_bsu"/>
</dbReference>
<reference evidence="13" key="1">
    <citation type="submission" date="2016-11" db="EMBL/GenBank/DDBJ databases">
        <authorList>
            <person name="Varghese N."/>
            <person name="Submissions S."/>
        </authorList>
    </citation>
    <scope>NUCLEOTIDE SEQUENCE [LARGE SCALE GENOMIC DNA]</scope>
    <source>
        <strain evidence="13">DSM 18569</strain>
    </source>
</reference>
<dbReference type="InterPro" id="IPR029009">
    <property type="entry name" value="ASB_dom_sf"/>
</dbReference>
<dbReference type="PIRSF" id="PIRSF036692">
    <property type="entry name" value="SDH_B"/>
    <property type="match status" value="1"/>
</dbReference>
<dbReference type="GO" id="GO:0051539">
    <property type="term" value="F:4 iron, 4 sulfur cluster binding"/>
    <property type="evidence" value="ECO:0007669"/>
    <property type="project" value="UniProtKB-UniRule"/>
</dbReference>
<evidence type="ECO:0000256" key="1">
    <source>
        <dbReference type="ARBA" id="ARBA00001966"/>
    </source>
</evidence>
<comment type="similarity">
    <text evidence="2 10">Belongs to the iron-sulfur dependent L-serine dehydratase family.</text>
</comment>
<evidence type="ECO:0000256" key="10">
    <source>
        <dbReference type="RuleBase" id="RU366059"/>
    </source>
</evidence>
<protein>
    <recommendedName>
        <fullName evidence="10">L-serine dehydratase</fullName>
        <ecNumber evidence="10">4.3.1.17</ecNumber>
    </recommendedName>
</protein>
<dbReference type="GO" id="GO:0003941">
    <property type="term" value="F:L-serine ammonia-lyase activity"/>
    <property type="evidence" value="ECO:0007669"/>
    <property type="project" value="UniProtKB-UniRule"/>
</dbReference>
<dbReference type="OrthoDB" id="9805537at2"/>
<gene>
    <name evidence="12" type="ORF">SAMN02746009_03991</name>
</gene>
<keyword evidence="5 10" id="KW-0479">Metal-binding</keyword>
<name>A0A1M7G9Y6_9BACT</name>
<dbReference type="Proteomes" id="UP000183947">
    <property type="component" value="Unassembled WGS sequence"/>
</dbReference>
<dbReference type="Gene3D" id="3.30.1330.90">
    <property type="entry name" value="D-3-phosphoglycerate dehydrogenase, domain 3"/>
    <property type="match status" value="1"/>
</dbReference>
<dbReference type="InterPro" id="IPR045865">
    <property type="entry name" value="ACT-like_dom_sf"/>
</dbReference>
<dbReference type="Pfam" id="PF03315">
    <property type="entry name" value="SDH_beta"/>
    <property type="match status" value="1"/>
</dbReference>
<keyword evidence="4 10" id="KW-0004">4Fe-4S</keyword>
<dbReference type="PANTHER" id="PTHR30182">
    <property type="entry name" value="L-SERINE DEHYDRATASE"/>
    <property type="match status" value="1"/>
</dbReference>
<evidence type="ECO:0000256" key="7">
    <source>
        <dbReference type="ARBA" id="ARBA00023014"/>
    </source>
</evidence>
<dbReference type="SUPFAM" id="SSF143548">
    <property type="entry name" value="Serine metabolism enzymes domain"/>
    <property type="match status" value="1"/>
</dbReference>
<dbReference type="RefSeq" id="WP_073288782.1">
    <property type="nucleotide sequence ID" value="NZ_FRAS01000035.1"/>
</dbReference>